<accession>A0A2T7C2U7</accession>
<gene>
    <name evidence="2" type="ORF">GQ55_9G135500</name>
</gene>
<evidence type="ECO:0000313" key="3">
    <source>
        <dbReference type="Proteomes" id="UP000244336"/>
    </source>
</evidence>
<protein>
    <submittedName>
        <fullName evidence="2">Uncharacterized protein</fullName>
    </submittedName>
</protein>
<dbReference type="Proteomes" id="UP000244336">
    <property type="component" value="Chromosome 9"/>
</dbReference>
<feature type="region of interest" description="Disordered" evidence="1">
    <location>
        <begin position="1"/>
        <end position="67"/>
    </location>
</feature>
<proteinExistence type="predicted"/>
<dbReference type="AlphaFoldDB" id="A0A2T7C2U7"/>
<keyword evidence="3" id="KW-1185">Reference proteome</keyword>
<organism evidence="2 3">
    <name type="scientific">Panicum hallii var. hallii</name>
    <dbReference type="NCBI Taxonomy" id="1504633"/>
    <lineage>
        <taxon>Eukaryota</taxon>
        <taxon>Viridiplantae</taxon>
        <taxon>Streptophyta</taxon>
        <taxon>Embryophyta</taxon>
        <taxon>Tracheophyta</taxon>
        <taxon>Spermatophyta</taxon>
        <taxon>Magnoliopsida</taxon>
        <taxon>Liliopsida</taxon>
        <taxon>Poales</taxon>
        <taxon>Poaceae</taxon>
        <taxon>PACMAD clade</taxon>
        <taxon>Panicoideae</taxon>
        <taxon>Panicodae</taxon>
        <taxon>Paniceae</taxon>
        <taxon>Panicinae</taxon>
        <taxon>Panicum</taxon>
        <taxon>Panicum sect. Panicum</taxon>
    </lineage>
</organism>
<sequence>MHRMVAGEGQEEACSPRASRTERAGRDDDRCMQSPSSSGPAIGRRAVLDLGPWTCSRRDTAQHSTAH</sequence>
<reference evidence="2 3" key="1">
    <citation type="submission" date="2018-04" db="EMBL/GenBank/DDBJ databases">
        <title>WGS assembly of Panicum hallii var. hallii HAL2.</title>
        <authorList>
            <person name="Lovell J."/>
            <person name="Jenkins J."/>
            <person name="Lowry D."/>
            <person name="Mamidi S."/>
            <person name="Sreedasyam A."/>
            <person name="Weng X."/>
            <person name="Barry K."/>
            <person name="Bonette J."/>
            <person name="Campitelli B."/>
            <person name="Daum C."/>
            <person name="Gordon S."/>
            <person name="Gould B."/>
            <person name="Lipzen A."/>
            <person name="MacQueen A."/>
            <person name="Palacio-Mejia J."/>
            <person name="Plott C."/>
            <person name="Shakirov E."/>
            <person name="Shu S."/>
            <person name="Yoshinaga Y."/>
            <person name="Zane M."/>
            <person name="Rokhsar D."/>
            <person name="Grimwood J."/>
            <person name="Schmutz J."/>
            <person name="Juenger T."/>
        </authorList>
    </citation>
    <scope>NUCLEOTIDE SEQUENCE [LARGE SCALE GENOMIC DNA]</scope>
    <source>
        <strain evidence="3">cv. HAL2</strain>
    </source>
</reference>
<dbReference type="Gramene" id="PUZ37635">
    <property type="protein sequence ID" value="PUZ37635"/>
    <property type="gene ID" value="GQ55_9G135500"/>
</dbReference>
<name>A0A2T7C2U7_9POAL</name>
<feature type="compositionally biased region" description="Basic and acidic residues" evidence="1">
    <location>
        <begin position="19"/>
        <end position="31"/>
    </location>
</feature>
<evidence type="ECO:0000256" key="1">
    <source>
        <dbReference type="SAM" id="MobiDB-lite"/>
    </source>
</evidence>
<evidence type="ECO:0000313" key="2">
    <source>
        <dbReference type="EMBL" id="PUZ37635.1"/>
    </source>
</evidence>
<dbReference type="EMBL" id="CM009757">
    <property type="protein sequence ID" value="PUZ37635.1"/>
    <property type="molecule type" value="Genomic_DNA"/>
</dbReference>